<dbReference type="InterPro" id="IPR020806">
    <property type="entry name" value="PKS_PP-bd"/>
</dbReference>
<dbReference type="PROSITE" id="PS50075">
    <property type="entry name" value="CARRIER"/>
    <property type="match status" value="1"/>
</dbReference>
<protein>
    <submittedName>
        <fullName evidence="4">Phosphopantetheine-binding protein</fullName>
    </submittedName>
</protein>
<dbReference type="Proteomes" id="UP000000328">
    <property type="component" value="Chromosome"/>
</dbReference>
<name>A0A0H3DIN4_AMYMU</name>
<proteinExistence type="predicted"/>
<keyword evidence="2" id="KW-0597">Phosphoprotein</keyword>
<evidence type="ECO:0000256" key="2">
    <source>
        <dbReference type="ARBA" id="ARBA00022553"/>
    </source>
</evidence>
<feature type="domain" description="Carrier" evidence="3">
    <location>
        <begin position="6"/>
        <end position="80"/>
    </location>
</feature>
<dbReference type="Pfam" id="PF00550">
    <property type="entry name" value="PP-binding"/>
    <property type="match status" value="1"/>
</dbReference>
<evidence type="ECO:0000256" key="1">
    <source>
        <dbReference type="ARBA" id="ARBA00022450"/>
    </source>
</evidence>
<dbReference type="PATRIC" id="fig|749927.5.peg.8617"/>
<dbReference type="RefSeq" id="WP_013230024.1">
    <property type="nucleotide sequence ID" value="NC_014318.1"/>
</dbReference>
<dbReference type="InterPro" id="IPR036736">
    <property type="entry name" value="ACP-like_sf"/>
</dbReference>
<dbReference type="eggNOG" id="ENOG5034CGP">
    <property type="taxonomic scope" value="Bacteria"/>
</dbReference>
<accession>A0A0H3DIN4</accession>
<dbReference type="KEGG" id="amd:AMED_8295"/>
<keyword evidence="1" id="KW-0596">Phosphopantetheine</keyword>
<gene>
    <name evidence="4" type="ordered locus">AMED_8295</name>
</gene>
<dbReference type="SUPFAM" id="SSF47336">
    <property type="entry name" value="ACP-like"/>
    <property type="match status" value="1"/>
</dbReference>
<dbReference type="Gene3D" id="1.10.1200.10">
    <property type="entry name" value="ACP-like"/>
    <property type="match status" value="1"/>
</dbReference>
<reference evidence="4 5" key="1">
    <citation type="journal article" date="2010" name="Cell Res.">
        <title>Complete genome sequence of the rifamycin SV-producing Amycolatopsis mediterranei U32 revealed its genetic characteristics in phylogeny and metabolism.</title>
        <authorList>
            <person name="Zhao W."/>
            <person name="Zhong Y."/>
            <person name="Yuan H."/>
            <person name="Wang J."/>
            <person name="Zheng H."/>
            <person name="Wang Y."/>
            <person name="Cen X."/>
            <person name="Xu F."/>
            <person name="Bai J."/>
            <person name="Han X."/>
            <person name="Lu G."/>
            <person name="Zhu Y."/>
            <person name="Shao Z."/>
            <person name="Yan H."/>
            <person name="Li C."/>
            <person name="Peng N."/>
            <person name="Zhang Z."/>
            <person name="Zhang Y."/>
            <person name="Lin W."/>
            <person name="Fan Y."/>
            <person name="Qin Z."/>
            <person name="Hu Y."/>
            <person name="Zhu B."/>
            <person name="Wang S."/>
            <person name="Ding X."/>
            <person name="Zhao G.P."/>
        </authorList>
    </citation>
    <scope>NUCLEOTIDE SEQUENCE [LARGE SCALE GENOMIC DNA]</scope>
    <source>
        <strain evidence="5">U-32</strain>
    </source>
</reference>
<dbReference type="HOGENOM" id="CLU_157807_3_1_11"/>
<dbReference type="GeneID" id="92875906"/>
<organism evidence="4 5">
    <name type="scientific">Amycolatopsis mediterranei (strain U-32)</name>
    <dbReference type="NCBI Taxonomy" id="749927"/>
    <lineage>
        <taxon>Bacteria</taxon>
        <taxon>Bacillati</taxon>
        <taxon>Actinomycetota</taxon>
        <taxon>Actinomycetes</taxon>
        <taxon>Pseudonocardiales</taxon>
        <taxon>Pseudonocardiaceae</taxon>
        <taxon>Amycolatopsis</taxon>
    </lineage>
</organism>
<dbReference type="InterPro" id="IPR009081">
    <property type="entry name" value="PP-bd_ACP"/>
</dbReference>
<dbReference type="EMBL" id="CP002000">
    <property type="protein sequence ID" value="ADJ49993.1"/>
    <property type="molecule type" value="Genomic_DNA"/>
</dbReference>
<dbReference type="OrthoDB" id="5147973at2"/>
<dbReference type="AlphaFoldDB" id="A0A0H3DIN4"/>
<dbReference type="GO" id="GO:0031177">
    <property type="term" value="F:phosphopantetheine binding"/>
    <property type="evidence" value="ECO:0007669"/>
    <property type="project" value="InterPro"/>
</dbReference>
<sequence length="87" mass="9267">MNAHEEDLRAWLTTFVADVLDIGTEEVDPGAPWESLGVDSAMTLVLVADLSVVLGRTVQPIEVLSNPTIDAVVEHLVTVEAVGGERS</sequence>
<evidence type="ECO:0000259" key="3">
    <source>
        <dbReference type="PROSITE" id="PS50075"/>
    </source>
</evidence>
<dbReference type="SMART" id="SM00823">
    <property type="entry name" value="PKS_PP"/>
    <property type="match status" value="1"/>
</dbReference>
<evidence type="ECO:0000313" key="5">
    <source>
        <dbReference type="Proteomes" id="UP000000328"/>
    </source>
</evidence>
<evidence type="ECO:0000313" key="4">
    <source>
        <dbReference type="EMBL" id="ADJ49993.1"/>
    </source>
</evidence>